<evidence type="ECO:0000256" key="3">
    <source>
        <dbReference type="SAM" id="Phobius"/>
    </source>
</evidence>
<proteinExistence type="predicted"/>
<keyword evidence="3" id="KW-0812">Transmembrane</keyword>
<keyword evidence="3" id="KW-0472">Membrane</keyword>
<protein>
    <submittedName>
        <fullName evidence="4">Uncharacterized protein</fullName>
    </submittedName>
</protein>
<organism evidence="4 5">
    <name type="scientific">Cylicocyclus nassatus</name>
    <name type="common">Nematode worm</name>
    <dbReference type="NCBI Taxonomy" id="53992"/>
    <lineage>
        <taxon>Eukaryota</taxon>
        <taxon>Metazoa</taxon>
        <taxon>Ecdysozoa</taxon>
        <taxon>Nematoda</taxon>
        <taxon>Chromadorea</taxon>
        <taxon>Rhabditida</taxon>
        <taxon>Rhabditina</taxon>
        <taxon>Rhabditomorpha</taxon>
        <taxon>Strongyloidea</taxon>
        <taxon>Strongylidae</taxon>
        <taxon>Cylicocyclus</taxon>
    </lineage>
</organism>
<dbReference type="EMBL" id="CATQJL010000316">
    <property type="protein sequence ID" value="CAJ0605655.1"/>
    <property type="molecule type" value="Genomic_DNA"/>
</dbReference>
<evidence type="ECO:0000256" key="2">
    <source>
        <dbReference type="SAM" id="MobiDB-lite"/>
    </source>
</evidence>
<feature type="region of interest" description="Disordered" evidence="2">
    <location>
        <begin position="1"/>
        <end position="62"/>
    </location>
</feature>
<name>A0AA36H8D2_CYLNA</name>
<keyword evidence="3" id="KW-1133">Transmembrane helix</keyword>
<gene>
    <name evidence="4" type="ORF">CYNAS_LOCUS17638</name>
</gene>
<dbReference type="Proteomes" id="UP001176961">
    <property type="component" value="Unassembled WGS sequence"/>
</dbReference>
<keyword evidence="5" id="KW-1185">Reference proteome</keyword>
<feature type="compositionally biased region" description="Polar residues" evidence="2">
    <location>
        <begin position="48"/>
        <end position="62"/>
    </location>
</feature>
<feature type="coiled-coil region" evidence="1">
    <location>
        <begin position="249"/>
        <end position="276"/>
    </location>
</feature>
<evidence type="ECO:0000256" key="1">
    <source>
        <dbReference type="SAM" id="Coils"/>
    </source>
</evidence>
<feature type="compositionally biased region" description="Polar residues" evidence="2">
    <location>
        <begin position="1"/>
        <end position="10"/>
    </location>
</feature>
<evidence type="ECO:0000313" key="5">
    <source>
        <dbReference type="Proteomes" id="UP001176961"/>
    </source>
</evidence>
<feature type="coiled-coil region" evidence="1">
    <location>
        <begin position="154"/>
        <end position="216"/>
    </location>
</feature>
<keyword evidence="1" id="KW-0175">Coiled coil</keyword>
<comment type="caution">
    <text evidence="4">The sequence shown here is derived from an EMBL/GenBank/DDBJ whole genome shotgun (WGS) entry which is preliminary data.</text>
</comment>
<accession>A0AA36H8D2</accession>
<sequence>MDESQSSRTSPARRLSMDSTTTSEFEVVSRERSPSGSTVEGDVHLDNVSLTEASSPNESINVPTLYSESTHGDQDLPPLGESIQMDMEAINVMSLPQPSWRINDDLLSLTTSASQMSVADSSEARFNDDMRETVGMLEQVFHQLAEIKGRNNLLEKTVEQANEWRNRADKLEEQNKILQKSLRSSKNKVEQFTREVEELKHREEKLSTSLREVEDHQTQKSTSYWYCRAIAVCIVAVAVILYMDCYAQLLKEQRSCQQLKEKLQLMNELVDKLEAEHAAEYKRRLEEISKQMADDMSASISEAHKQRELEHERLLEAYREKMILHDDLSALRKEKFHGKKKSSTWYR</sequence>
<reference evidence="4" key="1">
    <citation type="submission" date="2023-07" db="EMBL/GenBank/DDBJ databases">
        <authorList>
            <consortium name="CYATHOMIX"/>
        </authorList>
    </citation>
    <scope>NUCLEOTIDE SEQUENCE</scope>
    <source>
        <strain evidence="4">N/A</strain>
    </source>
</reference>
<feature type="transmembrane region" description="Helical" evidence="3">
    <location>
        <begin position="223"/>
        <end position="243"/>
    </location>
</feature>
<dbReference type="AlphaFoldDB" id="A0AA36H8D2"/>
<evidence type="ECO:0000313" key="4">
    <source>
        <dbReference type="EMBL" id="CAJ0605655.1"/>
    </source>
</evidence>